<dbReference type="PANTHER" id="PTHR45436:SF16">
    <property type="entry name" value="HISTIDINE KINASE"/>
    <property type="match status" value="1"/>
</dbReference>
<evidence type="ECO:0000259" key="12">
    <source>
        <dbReference type="PROSITE" id="PS50109"/>
    </source>
</evidence>
<gene>
    <name evidence="14" type="ORF">IU514_10290</name>
</gene>
<dbReference type="InterPro" id="IPR005467">
    <property type="entry name" value="His_kinase_dom"/>
</dbReference>
<reference evidence="14 15" key="1">
    <citation type="submission" date="2020-11" db="EMBL/GenBank/DDBJ databases">
        <title>Draft Genome Sequence and Secondary Metabolite Biosynthetic Potential of the Lysobacter niastensis Type strain DSM 18481.</title>
        <authorList>
            <person name="Turrini P."/>
            <person name="Artuso I."/>
            <person name="Tescari M."/>
            <person name="Lugli G.A."/>
            <person name="Frangipani E."/>
            <person name="Ventura M."/>
            <person name="Visca P."/>
        </authorList>
    </citation>
    <scope>NUCLEOTIDE SEQUENCE [LARGE SCALE GENOMIC DNA]</scope>
    <source>
        <strain evidence="14 15">DSM 18481</strain>
    </source>
</reference>
<evidence type="ECO:0000259" key="13">
    <source>
        <dbReference type="PROSITE" id="PS50885"/>
    </source>
</evidence>
<dbReference type="EC" id="2.7.13.3" evidence="3"/>
<organism evidence="14 15">
    <name type="scientific">Lysobacter niastensis</name>
    <dbReference type="NCBI Taxonomy" id="380629"/>
    <lineage>
        <taxon>Bacteria</taxon>
        <taxon>Pseudomonadati</taxon>
        <taxon>Pseudomonadota</taxon>
        <taxon>Gammaproteobacteria</taxon>
        <taxon>Lysobacterales</taxon>
        <taxon>Lysobacteraceae</taxon>
        <taxon>Lysobacter</taxon>
    </lineage>
</organism>
<dbReference type="SMART" id="SM00387">
    <property type="entry name" value="HATPase_c"/>
    <property type="match status" value="1"/>
</dbReference>
<sequence length="443" mass="48665">MTAASPAFRRSNLRRRILLGLLGYVVALSVAVILHGFIVNEHAEQLVWQTLLDSELDHLLERQREDPGFRWVDTHNIAFYDGRDGASLPTALRGLGPGVYDDVLVDGVERVVLVREVDGRPLMLALDITDLEQREFDMGLTVIGSAITLIVLLGLAIAWSVNRLVRPLSNMANDIGRLQPDQPGQRIQVTRSASAELVVIADALNDYLQRNDRFVERERVFIDTASHELRTPIAVISGASEIALHHGGVPAATRGQLLRIQRTARDVEQLISLLLVLARDPARLARNSDRVALDQLLPEIVEDHRYLARDKDLALTVAPMPAVEIVAPLPIVQAAIGNLVRNAIEHSDRGEIMIRLESPATLVIEDPGHGMTPEEISAIYARMARGGGDRGGSGIGLDLISRLCEHLGWQLDISSSQGRGTTTTLRFQPITRVDVAHASTTRE</sequence>
<dbReference type="InterPro" id="IPR004358">
    <property type="entry name" value="Sig_transdc_His_kin-like_C"/>
</dbReference>
<evidence type="ECO:0000256" key="9">
    <source>
        <dbReference type="ARBA" id="ARBA00023012"/>
    </source>
</evidence>
<keyword evidence="15" id="KW-1185">Reference proteome</keyword>
<dbReference type="RefSeq" id="WP_194931020.1">
    <property type="nucleotide sequence ID" value="NZ_JADLZT010000005.1"/>
</dbReference>
<evidence type="ECO:0000256" key="10">
    <source>
        <dbReference type="ARBA" id="ARBA00023136"/>
    </source>
</evidence>
<evidence type="ECO:0000256" key="4">
    <source>
        <dbReference type="ARBA" id="ARBA00022553"/>
    </source>
</evidence>
<dbReference type="InterPro" id="IPR036097">
    <property type="entry name" value="HisK_dim/P_sf"/>
</dbReference>
<dbReference type="Pfam" id="PF00512">
    <property type="entry name" value="HisKA"/>
    <property type="match status" value="1"/>
</dbReference>
<dbReference type="EMBL" id="JADLZT010000005">
    <property type="protein sequence ID" value="MBF6024418.1"/>
    <property type="molecule type" value="Genomic_DNA"/>
</dbReference>
<proteinExistence type="predicted"/>
<evidence type="ECO:0000256" key="8">
    <source>
        <dbReference type="ARBA" id="ARBA00022989"/>
    </source>
</evidence>
<dbReference type="InterPro" id="IPR003594">
    <property type="entry name" value="HATPase_dom"/>
</dbReference>
<evidence type="ECO:0000256" key="1">
    <source>
        <dbReference type="ARBA" id="ARBA00000085"/>
    </source>
</evidence>
<evidence type="ECO:0000313" key="14">
    <source>
        <dbReference type="EMBL" id="MBF6024418.1"/>
    </source>
</evidence>
<evidence type="ECO:0000313" key="15">
    <source>
        <dbReference type="Proteomes" id="UP001429984"/>
    </source>
</evidence>
<accession>A0ABS0B621</accession>
<dbReference type="SUPFAM" id="SSF55874">
    <property type="entry name" value="ATPase domain of HSP90 chaperone/DNA topoisomerase II/histidine kinase"/>
    <property type="match status" value="1"/>
</dbReference>
<dbReference type="CDD" id="cd00082">
    <property type="entry name" value="HisKA"/>
    <property type="match status" value="1"/>
</dbReference>
<evidence type="ECO:0000256" key="11">
    <source>
        <dbReference type="SAM" id="Phobius"/>
    </source>
</evidence>
<keyword evidence="5" id="KW-0808">Transferase</keyword>
<feature type="domain" description="Histidine kinase" evidence="12">
    <location>
        <begin position="224"/>
        <end position="431"/>
    </location>
</feature>
<dbReference type="Pfam" id="PF02518">
    <property type="entry name" value="HATPase_c"/>
    <property type="match status" value="1"/>
</dbReference>
<dbReference type="PANTHER" id="PTHR45436">
    <property type="entry name" value="SENSOR HISTIDINE KINASE YKOH"/>
    <property type="match status" value="1"/>
</dbReference>
<evidence type="ECO:0000256" key="6">
    <source>
        <dbReference type="ARBA" id="ARBA00022692"/>
    </source>
</evidence>
<dbReference type="SUPFAM" id="SSF47384">
    <property type="entry name" value="Homodimeric domain of signal transducing histidine kinase"/>
    <property type="match status" value="1"/>
</dbReference>
<dbReference type="Gene3D" id="3.30.565.10">
    <property type="entry name" value="Histidine kinase-like ATPase, C-terminal domain"/>
    <property type="match status" value="1"/>
</dbReference>
<dbReference type="InterPro" id="IPR050428">
    <property type="entry name" value="TCS_sensor_his_kinase"/>
</dbReference>
<comment type="caution">
    <text evidence="14">The sequence shown here is derived from an EMBL/GenBank/DDBJ whole genome shotgun (WGS) entry which is preliminary data.</text>
</comment>
<keyword evidence="8 11" id="KW-1133">Transmembrane helix</keyword>
<dbReference type="InterPro" id="IPR003660">
    <property type="entry name" value="HAMP_dom"/>
</dbReference>
<dbReference type="PROSITE" id="PS50885">
    <property type="entry name" value="HAMP"/>
    <property type="match status" value="1"/>
</dbReference>
<evidence type="ECO:0000256" key="2">
    <source>
        <dbReference type="ARBA" id="ARBA00004370"/>
    </source>
</evidence>
<feature type="transmembrane region" description="Helical" evidence="11">
    <location>
        <begin position="140"/>
        <end position="161"/>
    </location>
</feature>
<dbReference type="GO" id="GO:0016301">
    <property type="term" value="F:kinase activity"/>
    <property type="evidence" value="ECO:0007669"/>
    <property type="project" value="UniProtKB-KW"/>
</dbReference>
<dbReference type="Proteomes" id="UP001429984">
    <property type="component" value="Unassembled WGS sequence"/>
</dbReference>
<feature type="domain" description="HAMP" evidence="13">
    <location>
        <begin position="162"/>
        <end position="216"/>
    </location>
</feature>
<keyword evidence="10 11" id="KW-0472">Membrane</keyword>
<feature type="transmembrane region" description="Helical" evidence="11">
    <location>
        <begin position="17"/>
        <end position="38"/>
    </location>
</feature>
<evidence type="ECO:0000256" key="5">
    <source>
        <dbReference type="ARBA" id="ARBA00022679"/>
    </source>
</evidence>
<keyword evidence="7 14" id="KW-0418">Kinase</keyword>
<dbReference type="SMART" id="SM00388">
    <property type="entry name" value="HisKA"/>
    <property type="match status" value="1"/>
</dbReference>
<dbReference type="PRINTS" id="PR00344">
    <property type="entry name" value="BCTRLSENSOR"/>
</dbReference>
<name>A0ABS0B621_9GAMM</name>
<dbReference type="InterPro" id="IPR036890">
    <property type="entry name" value="HATPase_C_sf"/>
</dbReference>
<keyword evidence="4" id="KW-0597">Phosphoprotein</keyword>
<dbReference type="PROSITE" id="PS50109">
    <property type="entry name" value="HIS_KIN"/>
    <property type="match status" value="1"/>
</dbReference>
<protein>
    <recommendedName>
        <fullName evidence="3">histidine kinase</fullName>
        <ecNumber evidence="3">2.7.13.3</ecNumber>
    </recommendedName>
</protein>
<dbReference type="Gene3D" id="1.10.287.130">
    <property type="match status" value="1"/>
</dbReference>
<evidence type="ECO:0000256" key="7">
    <source>
        <dbReference type="ARBA" id="ARBA00022777"/>
    </source>
</evidence>
<keyword evidence="9" id="KW-0902">Two-component regulatory system</keyword>
<dbReference type="InterPro" id="IPR003661">
    <property type="entry name" value="HisK_dim/P_dom"/>
</dbReference>
<comment type="subcellular location">
    <subcellularLocation>
        <location evidence="2">Membrane</location>
    </subcellularLocation>
</comment>
<comment type="catalytic activity">
    <reaction evidence="1">
        <text>ATP + protein L-histidine = ADP + protein N-phospho-L-histidine.</text>
        <dbReference type="EC" id="2.7.13.3"/>
    </reaction>
</comment>
<keyword evidence="6 11" id="KW-0812">Transmembrane</keyword>
<evidence type="ECO:0000256" key="3">
    <source>
        <dbReference type="ARBA" id="ARBA00012438"/>
    </source>
</evidence>